<dbReference type="GO" id="GO:0032391">
    <property type="term" value="C:photoreceptor connecting cilium"/>
    <property type="evidence" value="ECO:0007669"/>
    <property type="project" value="TreeGrafter"/>
</dbReference>
<feature type="compositionally biased region" description="Acidic residues" evidence="7">
    <location>
        <begin position="1096"/>
        <end position="1123"/>
    </location>
</feature>
<feature type="domain" description="C2" evidence="8">
    <location>
        <begin position="774"/>
        <end position="897"/>
    </location>
</feature>
<keyword evidence="5" id="KW-0966">Cell projection</keyword>
<feature type="region of interest" description="Disordered" evidence="7">
    <location>
        <begin position="1048"/>
        <end position="1146"/>
    </location>
</feature>
<dbReference type="PROSITE" id="PS50004">
    <property type="entry name" value="C2"/>
    <property type="match status" value="1"/>
</dbReference>
<evidence type="ECO:0000256" key="4">
    <source>
        <dbReference type="ARBA" id="ARBA00023069"/>
    </source>
</evidence>
<dbReference type="GO" id="GO:0046548">
    <property type="term" value="P:retinal rod cell development"/>
    <property type="evidence" value="ECO:0007669"/>
    <property type="project" value="TreeGrafter"/>
</dbReference>
<dbReference type="SMART" id="SM00239">
    <property type="entry name" value="C2"/>
    <property type="match status" value="1"/>
</dbReference>
<dbReference type="GO" id="GO:0005856">
    <property type="term" value="C:cytoskeleton"/>
    <property type="evidence" value="ECO:0007669"/>
    <property type="project" value="UniProtKB-ARBA"/>
</dbReference>
<evidence type="ECO:0000256" key="7">
    <source>
        <dbReference type="SAM" id="MobiDB-lite"/>
    </source>
</evidence>
<evidence type="ECO:0000313" key="9">
    <source>
        <dbReference type="Ensembl" id="ENSHHUP00000021885.1"/>
    </source>
</evidence>
<keyword evidence="4" id="KW-0969">Cilium</keyword>
<dbReference type="InterPro" id="IPR031139">
    <property type="entry name" value="RPGRIP1_fam"/>
</dbReference>
<dbReference type="InterPro" id="IPR041091">
    <property type="entry name" value="RPGRIP1_C"/>
</dbReference>
<dbReference type="FunFam" id="2.60.40.150:FF:000073">
    <property type="entry name" value="protein fantom isoform X1"/>
    <property type="match status" value="1"/>
</dbReference>
<reference evidence="9" key="2">
    <citation type="submission" date="2025-08" db="UniProtKB">
        <authorList>
            <consortium name="Ensembl"/>
        </authorList>
    </citation>
    <scope>IDENTIFICATION</scope>
</reference>
<organism evidence="9 10">
    <name type="scientific">Hucho hucho</name>
    <name type="common">huchen</name>
    <dbReference type="NCBI Taxonomy" id="62062"/>
    <lineage>
        <taxon>Eukaryota</taxon>
        <taxon>Metazoa</taxon>
        <taxon>Chordata</taxon>
        <taxon>Craniata</taxon>
        <taxon>Vertebrata</taxon>
        <taxon>Euteleostomi</taxon>
        <taxon>Actinopterygii</taxon>
        <taxon>Neopterygii</taxon>
        <taxon>Teleostei</taxon>
        <taxon>Protacanthopterygii</taxon>
        <taxon>Salmoniformes</taxon>
        <taxon>Salmonidae</taxon>
        <taxon>Salmoninae</taxon>
        <taxon>Hucho</taxon>
    </lineage>
</organism>
<evidence type="ECO:0000256" key="5">
    <source>
        <dbReference type="ARBA" id="ARBA00023273"/>
    </source>
</evidence>
<feature type="coiled-coil region" evidence="6">
    <location>
        <begin position="340"/>
        <end position="367"/>
    </location>
</feature>
<keyword evidence="10" id="KW-1185">Reference proteome</keyword>
<sequence length="1327" mass="150341">MSTFADETAADVPVKDITLNLTKVGVGLSETLVAQNARARQAILRVSREELEDRFLRLHEENLLLKQHTHKQEDKIKRMATKLVRLVKDRRRVEQVAAGGVRPGGRDVELEEMMEELQEKVQELQMQNEGLKQRLLAAKQQLQTQSKRPTPYGHVQSRVNTGLRRLREDTFTLAQPPAAPRGSRTVEVEMSGRAPQGLLPRYGHSLLDDARAEIRNLENVIETQRSHIEEMDRAAELLRDQLRRKERKFEESLLHLREQQTTGQRSTIKDNVEMIRLQKQLVEKGNAFTVLEGRFLQLQESQRTLKASHEAVMAKVDELMGQLKDERLRSLGLESQLQANSFSQRRTEELQEQIYDLEKERVLLKENCDKLVNSAFDVSQDQKFRTREQQLKLQIAQLELALKSDLTDKNEILDKIKVERDMNEKLSQEKEDIQLRFLEQKQQLEEIRDRVKFYTKESEIDVAELSEALMLIKVRKSQRSGELGFLEQVEEEVRSDTEHSMRELQATHAETIQELEKTRNMLIVQHKINKDYQAEVEAVTRKMDDSKLQYELKLESLAQLLDMRAAKIKKLEAQLKDIAYGTKSHVFKPEVTDDDVADEFDETVHLERGENLLEIHIGMATLSPVALETLSDREPSTFCTYAFYDFELQATPVVRGARPAYGFTSQYVVRVDDLFLQYLHTGSVTLELQLARGMDFTTVAVGQLRLTQLLENASKAHGTVQLVGVAGEVQSFGSVEYWVRLRVPMEQAIRLYKERVKALGYLSSAFNAEQQASTSTLTPQSVSADGGMNLNELNVTVRCCSNLTSRHAHPPSPYVVYQFYDFPDHDTCIVGDCSEPQFEDHVSFPVAMEAELDSYLKAGALLLYVFDDHDTQSEMYLGKARVPLLSLAHDKAITGTFELTDPSGLPNGHIDVTLKWKFTYLPPPGSTMTVEQAKFVPKERPVKLTTRKVEEKKVEVEEKREEEEKREGKKEELVVKEEQRAKALLPLPTTSTASEIPLPKPRLRTLVKEKTASKKVSFVDVTAPENQEAENVSYPSILPGTEKMEVSKLPPLTKVVTGSEVAPEPPQSTTEEEDDEEESHFSEGQVIAASSQSTSDESDISEEILEQMEDVEEAPVAEDEEQSESILSDSDDCIVPGQSSMGRKPSESVRVEIVSLSLKPESRAAADSSVVRLFVEYSLLDMPSEETPLSLSKPSPGKTSHYNYSNVIHVDIENNKSRREILRGVLEGRNPQMESIRFTVVSEPPEEEEQEKECEDVGVAFFRIPDILEQQQDLIETSLNIVDVQDSSVVVGSLCVSVEGLEALQSIMEDADHDYTPLSSLEQKAEG</sequence>
<dbReference type="Pfam" id="PF00168">
    <property type="entry name" value="C2"/>
    <property type="match status" value="1"/>
</dbReference>
<evidence type="ECO:0000256" key="3">
    <source>
        <dbReference type="ARBA" id="ARBA00023054"/>
    </source>
</evidence>
<reference evidence="9" key="3">
    <citation type="submission" date="2025-09" db="UniProtKB">
        <authorList>
            <consortium name="Ensembl"/>
        </authorList>
    </citation>
    <scope>IDENTIFICATION</scope>
</reference>
<feature type="coiled-coil region" evidence="6">
    <location>
        <begin position="207"/>
        <end position="259"/>
    </location>
</feature>
<evidence type="ECO:0000256" key="6">
    <source>
        <dbReference type="SAM" id="Coils"/>
    </source>
</evidence>
<proteinExistence type="inferred from homology"/>
<dbReference type="InterPro" id="IPR021656">
    <property type="entry name" value="C2-C2_1"/>
</dbReference>
<dbReference type="PANTHER" id="PTHR14240">
    <property type="entry name" value="RETINITIS PIGMENTOSA GTPASE REGULATOR-INTERACTING PROTEIN"/>
    <property type="match status" value="1"/>
</dbReference>
<dbReference type="Gene3D" id="2.60.40.150">
    <property type="entry name" value="C2 domain"/>
    <property type="match status" value="3"/>
</dbReference>
<feature type="coiled-coil region" evidence="6">
    <location>
        <begin position="942"/>
        <end position="979"/>
    </location>
</feature>
<evidence type="ECO:0000313" key="10">
    <source>
        <dbReference type="Proteomes" id="UP000314982"/>
    </source>
</evidence>
<dbReference type="GeneTree" id="ENSGT00520000055620"/>
<dbReference type="Proteomes" id="UP000314982">
    <property type="component" value="Unassembled WGS sequence"/>
</dbReference>
<accession>A0A4W5L910</accession>
<dbReference type="InterPro" id="IPR000008">
    <property type="entry name" value="C2_dom"/>
</dbReference>
<evidence type="ECO:0000259" key="8">
    <source>
        <dbReference type="PROSITE" id="PS50004"/>
    </source>
</evidence>
<dbReference type="PANTHER" id="PTHR14240:SF1">
    <property type="entry name" value="PROTEIN FANTOM-RELATED"/>
    <property type="match status" value="1"/>
</dbReference>
<dbReference type="STRING" id="62062.ENSHHUP00000021885"/>
<keyword evidence="3 6" id="KW-0175">Coiled coil</keyword>
<comment type="similarity">
    <text evidence="2">Belongs to the RPGRIP1 family.</text>
</comment>
<protein>
    <submittedName>
        <fullName evidence="9">RPGRIP1 like</fullName>
    </submittedName>
</protein>
<feature type="coiled-coil region" evidence="6">
    <location>
        <begin position="501"/>
        <end position="574"/>
    </location>
</feature>
<name>A0A4W5L910_9TELE</name>
<evidence type="ECO:0000256" key="2">
    <source>
        <dbReference type="ARBA" id="ARBA00006042"/>
    </source>
</evidence>
<dbReference type="GO" id="GO:1905515">
    <property type="term" value="P:non-motile cilium assembly"/>
    <property type="evidence" value="ECO:0007669"/>
    <property type="project" value="TreeGrafter"/>
</dbReference>
<evidence type="ECO:0000256" key="1">
    <source>
        <dbReference type="ARBA" id="ARBA00004138"/>
    </source>
</evidence>
<dbReference type="Pfam" id="PF18111">
    <property type="entry name" value="RPGR1_C"/>
    <property type="match status" value="1"/>
</dbReference>
<feature type="coiled-coil region" evidence="6">
    <location>
        <begin position="409"/>
        <end position="457"/>
    </location>
</feature>
<feature type="coiled-coil region" evidence="6">
    <location>
        <begin position="107"/>
        <end position="148"/>
    </location>
</feature>
<dbReference type="CDD" id="cd00030">
    <property type="entry name" value="C2"/>
    <property type="match status" value="1"/>
</dbReference>
<reference evidence="10" key="1">
    <citation type="submission" date="2018-06" db="EMBL/GenBank/DDBJ databases">
        <title>Genome assembly of Danube salmon.</title>
        <authorList>
            <person name="Macqueen D.J."/>
            <person name="Gundappa M.K."/>
        </authorList>
    </citation>
    <scope>NUCLEOTIDE SEQUENCE [LARGE SCALE GENOMIC DNA]</scope>
</reference>
<dbReference type="SUPFAM" id="SSF49562">
    <property type="entry name" value="C2 domain (Calcium/lipid-binding domain, CaLB)"/>
    <property type="match status" value="2"/>
</dbReference>
<dbReference type="Pfam" id="PF11618">
    <property type="entry name" value="C2-C2_1"/>
    <property type="match status" value="1"/>
</dbReference>
<dbReference type="GO" id="GO:0009880">
    <property type="term" value="P:embryonic pattern specification"/>
    <property type="evidence" value="ECO:0007669"/>
    <property type="project" value="Ensembl"/>
</dbReference>
<dbReference type="InterPro" id="IPR035892">
    <property type="entry name" value="C2_domain_sf"/>
</dbReference>
<dbReference type="Ensembl" id="ENSHHUT00000022709.1">
    <property type="protein sequence ID" value="ENSHHUP00000021885.1"/>
    <property type="gene ID" value="ENSHHUG00000013343.1"/>
</dbReference>
<comment type="subcellular location">
    <subcellularLocation>
        <location evidence="1">Cell projection</location>
        <location evidence="1">Cilium</location>
    </subcellularLocation>
</comment>